<evidence type="ECO:0000313" key="4">
    <source>
        <dbReference type="EMBL" id="HIV24590.1"/>
    </source>
</evidence>
<dbReference type="InterPro" id="IPR010998">
    <property type="entry name" value="Integrase_recombinase_N"/>
</dbReference>
<reference evidence="4" key="2">
    <citation type="journal article" date="2021" name="PeerJ">
        <title>Extensive microbial diversity within the chicken gut microbiome revealed by metagenomics and culture.</title>
        <authorList>
            <person name="Gilroy R."/>
            <person name="Ravi A."/>
            <person name="Getino M."/>
            <person name="Pursley I."/>
            <person name="Horton D.L."/>
            <person name="Alikhan N.F."/>
            <person name="Baker D."/>
            <person name="Gharbi K."/>
            <person name="Hall N."/>
            <person name="Watson M."/>
            <person name="Adriaenssens E.M."/>
            <person name="Foster-Nyarko E."/>
            <person name="Jarju S."/>
            <person name="Secka A."/>
            <person name="Antonio M."/>
            <person name="Oren A."/>
            <person name="Chaudhuri R.R."/>
            <person name="La Ragione R."/>
            <person name="Hildebrand F."/>
            <person name="Pallen M.J."/>
        </authorList>
    </citation>
    <scope>NUCLEOTIDE SEQUENCE</scope>
    <source>
        <strain evidence="4">CHK188-20938</strain>
    </source>
</reference>
<dbReference type="AlphaFoldDB" id="A0A9D1P289"/>
<feature type="domain" description="Core-binding (CB)" evidence="3">
    <location>
        <begin position="30"/>
        <end position="116"/>
    </location>
</feature>
<evidence type="ECO:0000256" key="2">
    <source>
        <dbReference type="PROSITE-ProRule" id="PRU01248"/>
    </source>
</evidence>
<dbReference type="Proteomes" id="UP000824169">
    <property type="component" value="Unassembled WGS sequence"/>
</dbReference>
<keyword evidence="1 2" id="KW-0238">DNA-binding</keyword>
<dbReference type="PROSITE" id="PS51900">
    <property type="entry name" value="CB"/>
    <property type="match status" value="1"/>
</dbReference>
<reference evidence="4" key="1">
    <citation type="submission" date="2020-10" db="EMBL/GenBank/DDBJ databases">
        <authorList>
            <person name="Gilroy R."/>
        </authorList>
    </citation>
    <scope>NUCLEOTIDE SEQUENCE</scope>
    <source>
        <strain evidence="4">CHK188-20938</strain>
    </source>
</reference>
<dbReference type="GO" id="GO:0003677">
    <property type="term" value="F:DNA binding"/>
    <property type="evidence" value="ECO:0007669"/>
    <property type="project" value="UniProtKB-UniRule"/>
</dbReference>
<dbReference type="InterPro" id="IPR044068">
    <property type="entry name" value="CB"/>
</dbReference>
<sequence>MGHKNRKSLNEQIHDRLQAMEGFGRSKHRDKLDGIQGSYIYSFSTMKAYLKHCRYFAAFVRELPEAAARLGHKPRTLDECRQFVPAFLQYQTERGLSPYTLKLEASALHKLYGETLALELPRNSRAAIKRSRGEAVRDRNFSLQNNAELVNFCRCCGPRRSELEKLSANSLRVVDGRYYISYEKGTKGGKPRLSPITGTPEEVRRAVAFCRTLTGKNHVHSSLDVHSLRAEYASRVYREHTRPPEGLRGKWMDYTAATGKYGKYGNRIWKPALYVCRKDRAGVVYDREALLAASRALGHNREDVVAGHYLYQQEPERGK</sequence>
<proteinExistence type="predicted"/>
<accession>A0A9D1P289</accession>
<protein>
    <recommendedName>
        <fullName evidence="3">Core-binding (CB) domain-containing protein</fullName>
    </recommendedName>
</protein>
<dbReference type="EMBL" id="DVOO01000008">
    <property type="protein sequence ID" value="HIV24590.1"/>
    <property type="molecule type" value="Genomic_DNA"/>
</dbReference>
<dbReference type="SUPFAM" id="SSF56349">
    <property type="entry name" value="DNA breaking-rejoining enzymes"/>
    <property type="match status" value="1"/>
</dbReference>
<evidence type="ECO:0000256" key="1">
    <source>
        <dbReference type="ARBA" id="ARBA00023125"/>
    </source>
</evidence>
<dbReference type="InterPro" id="IPR011010">
    <property type="entry name" value="DNA_brk_join_enz"/>
</dbReference>
<comment type="caution">
    <text evidence="4">The sequence shown here is derived from an EMBL/GenBank/DDBJ whole genome shotgun (WGS) entry which is preliminary data.</text>
</comment>
<dbReference type="Gene3D" id="1.10.150.130">
    <property type="match status" value="1"/>
</dbReference>
<evidence type="ECO:0000313" key="5">
    <source>
        <dbReference type="Proteomes" id="UP000824169"/>
    </source>
</evidence>
<evidence type="ECO:0000259" key="3">
    <source>
        <dbReference type="PROSITE" id="PS51900"/>
    </source>
</evidence>
<organism evidence="4 5">
    <name type="scientific">Candidatus Scatomonas pullistercoris</name>
    <dbReference type="NCBI Taxonomy" id="2840920"/>
    <lineage>
        <taxon>Bacteria</taxon>
        <taxon>Bacillati</taxon>
        <taxon>Bacillota</taxon>
        <taxon>Clostridia</taxon>
        <taxon>Lachnospirales</taxon>
        <taxon>Lachnospiraceae</taxon>
        <taxon>Lachnospiraceae incertae sedis</taxon>
        <taxon>Candidatus Scatomonas</taxon>
    </lineage>
</organism>
<gene>
    <name evidence="4" type="ORF">IAB71_02195</name>
</gene>
<name>A0A9D1P289_9FIRM</name>